<organism evidence="1 2">
    <name type="scientific">Lecanicillium saksenae</name>
    <dbReference type="NCBI Taxonomy" id="468837"/>
    <lineage>
        <taxon>Eukaryota</taxon>
        <taxon>Fungi</taxon>
        <taxon>Dikarya</taxon>
        <taxon>Ascomycota</taxon>
        <taxon>Pezizomycotina</taxon>
        <taxon>Sordariomycetes</taxon>
        <taxon>Hypocreomycetidae</taxon>
        <taxon>Hypocreales</taxon>
        <taxon>Cordycipitaceae</taxon>
        <taxon>Lecanicillium</taxon>
    </lineage>
</organism>
<evidence type="ECO:0000313" key="1">
    <source>
        <dbReference type="EMBL" id="KAJ3488170.1"/>
    </source>
</evidence>
<evidence type="ECO:0000313" key="2">
    <source>
        <dbReference type="Proteomes" id="UP001148737"/>
    </source>
</evidence>
<sequence>MLARLIEEARRGWFAHAFPSDAGSLAFARGLDSEDEQKDLRSEFIIPAKASLTKTSLDSGVAEADEESDECIYLIPHGQGLQPKAVSKYVAAQLETWASMGVRGHYNKLSGSPLRPWQDMAEDCAKRLAFVVGALETEVTVMNGTSVNLHLMMASFYKPTERRHKILTEVGSFPSDKYVVESQVRWHEKFKPEESIVKISAEDENTGIISTERILSVIDEHAEETALLLLPGVQYYTGQLFDIPTITAHAKKHGIIVGWDLAHAAGNVELKLHDWNVDFAVWCQYKYLSCGPGSIAGAFVHDSWTKSVPDGLSSAGEPYPPRLSGWYGSEPESRYNREMRAFKPMEGAAGFQVSNPSAMDLAIVSAALSVFSKHSMFDLRGRSMALTAYTQYLLDKILADIQANNPDAPAPFTYLTPRDPKQRGAQLSLKFGSPSVVESTMRILTGNGIACDLQKSGLMRLSPSPMYTRFEDLWIFGNVLRIALGLP</sequence>
<proteinExistence type="predicted"/>
<name>A0ACC1QU01_9HYPO</name>
<reference evidence="1" key="1">
    <citation type="submission" date="2022-07" db="EMBL/GenBank/DDBJ databases">
        <title>Genome Sequence of Lecanicillium saksenae.</title>
        <authorList>
            <person name="Buettner E."/>
        </authorList>
    </citation>
    <scope>NUCLEOTIDE SEQUENCE</scope>
    <source>
        <strain evidence="1">VT-O1</strain>
    </source>
</reference>
<dbReference type="Proteomes" id="UP001148737">
    <property type="component" value="Unassembled WGS sequence"/>
</dbReference>
<keyword evidence="2" id="KW-1185">Reference proteome</keyword>
<comment type="caution">
    <text evidence="1">The sequence shown here is derived from an EMBL/GenBank/DDBJ whole genome shotgun (WGS) entry which is preliminary data.</text>
</comment>
<accession>A0ACC1QU01</accession>
<gene>
    <name evidence="1" type="ORF">NLG97_g6247</name>
</gene>
<protein>
    <submittedName>
        <fullName evidence="1">Uncharacterized protein</fullName>
    </submittedName>
</protein>
<dbReference type="EMBL" id="JANAKD010000801">
    <property type="protein sequence ID" value="KAJ3488170.1"/>
    <property type="molecule type" value="Genomic_DNA"/>
</dbReference>